<name>A0A315EKW1_9BURK</name>
<dbReference type="RefSeq" id="WP_108401601.1">
    <property type="nucleotide sequence ID" value="NZ_NESP01000001.1"/>
</dbReference>
<evidence type="ECO:0000313" key="1">
    <source>
        <dbReference type="EMBL" id="PUE58540.1"/>
    </source>
</evidence>
<reference evidence="1 2" key="1">
    <citation type="submission" date="2017-04" db="EMBL/GenBank/DDBJ databases">
        <title>Unexpected and diverse lifestyles within the genus Limnohabitans.</title>
        <authorList>
            <person name="Kasalicky V."/>
            <person name="Mehrshad M."/>
            <person name="Andrei S.-A."/>
            <person name="Salcher M."/>
            <person name="Kratochvilova H."/>
            <person name="Simek K."/>
            <person name="Ghai R."/>
        </authorList>
    </citation>
    <scope>NUCLEOTIDE SEQUENCE [LARGE SCALE GENOMIC DNA]</scope>
    <source>
        <strain evidence="1 2">MWH-C5</strain>
    </source>
</reference>
<gene>
    <name evidence="1" type="ORF">B9Z44_02335</name>
</gene>
<organism evidence="1 2">
    <name type="scientific">Limnohabitans curvus</name>
    <dbReference type="NCBI Taxonomy" id="323423"/>
    <lineage>
        <taxon>Bacteria</taxon>
        <taxon>Pseudomonadati</taxon>
        <taxon>Pseudomonadota</taxon>
        <taxon>Betaproteobacteria</taxon>
        <taxon>Burkholderiales</taxon>
        <taxon>Comamonadaceae</taxon>
        <taxon>Limnohabitans</taxon>
    </lineage>
</organism>
<dbReference type="EMBL" id="NESP01000001">
    <property type="protein sequence ID" value="PUE58540.1"/>
    <property type="molecule type" value="Genomic_DNA"/>
</dbReference>
<dbReference type="Proteomes" id="UP000251341">
    <property type="component" value="Unassembled WGS sequence"/>
</dbReference>
<protein>
    <submittedName>
        <fullName evidence="1">Uncharacterized protein</fullName>
    </submittedName>
</protein>
<evidence type="ECO:0000313" key="2">
    <source>
        <dbReference type="Proteomes" id="UP000251341"/>
    </source>
</evidence>
<accession>A0A315EKW1</accession>
<sequence>MPANKKAMALASLLLTRGGYSYERSIPKTQVNGLKILIELKAVVPGPLDSRYASCSFCGLHRGPVFRCDGEMHVQCPDCGPYKVDLSEQRNWAIDTEWMIRKLRAALNMPAHIAVQKLHEGVWQIGVYKKRAVLLAQRIELVVANALHLFHGKTLRPDSWVITPRPLGRTSSDPLSGTAIWWHLEDRFAIHGNGLRLVGEGSDELNLAVQPKSAAVHGPFSETFEWVHLPDWSSEPVRLTAAQAAIFAVLWRYQGQPQSAEMIMSKAHLSSDKLIDVFKVKAANKGDPLYEGPMYAYQSLVVRSRRLGMYSLGAISVNFDPLGAKN</sequence>
<comment type="caution">
    <text evidence="1">The sequence shown here is derived from an EMBL/GenBank/DDBJ whole genome shotgun (WGS) entry which is preliminary data.</text>
</comment>
<dbReference type="AlphaFoldDB" id="A0A315EKW1"/>
<keyword evidence="2" id="KW-1185">Reference proteome</keyword>
<proteinExistence type="predicted"/>